<accession>A0A2S6IER9</accession>
<gene>
    <name evidence="1" type="ORF">CLV92_113122</name>
</gene>
<proteinExistence type="predicted"/>
<name>A0A2S6IER9_9ACTN</name>
<keyword evidence="2" id="KW-1185">Reference proteome</keyword>
<dbReference type="Proteomes" id="UP000239485">
    <property type="component" value="Unassembled WGS sequence"/>
</dbReference>
<organism evidence="1 2">
    <name type="scientific">Kineococcus xinjiangensis</name>
    <dbReference type="NCBI Taxonomy" id="512762"/>
    <lineage>
        <taxon>Bacteria</taxon>
        <taxon>Bacillati</taxon>
        <taxon>Actinomycetota</taxon>
        <taxon>Actinomycetes</taxon>
        <taxon>Kineosporiales</taxon>
        <taxon>Kineosporiaceae</taxon>
        <taxon>Kineococcus</taxon>
    </lineage>
</organism>
<reference evidence="1 2" key="1">
    <citation type="submission" date="2018-02" db="EMBL/GenBank/DDBJ databases">
        <title>Genomic Encyclopedia of Archaeal and Bacterial Type Strains, Phase II (KMG-II): from individual species to whole genera.</title>
        <authorList>
            <person name="Goeker M."/>
        </authorList>
    </citation>
    <scope>NUCLEOTIDE SEQUENCE [LARGE SCALE GENOMIC DNA]</scope>
    <source>
        <strain evidence="1 2">DSM 22857</strain>
    </source>
</reference>
<dbReference type="AlphaFoldDB" id="A0A2S6IER9"/>
<dbReference type="EMBL" id="PTJD01000013">
    <property type="protein sequence ID" value="PPK92693.1"/>
    <property type="molecule type" value="Genomic_DNA"/>
</dbReference>
<evidence type="ECO:0000313" key="2">
    <source>
        <dbReference type="Proteomes" id="UP000239485"/>
    </source>
</evidence>
<sequence length="39" mass="4186">MQPVGHRFRVLDDSGSLALVDLGPVLRITTGAHNVRSSL</sequence>
<protein>
    <submittedName>
        <fullName evidence="1">Uncharacterized protein</fullName>
    </submittedName>
</protein>
<comment type="caution">
    <text evidence="1">The sequence shown here is derived from an EMBL/GenBank/DDBJ whole genome shotgun (WGS) entry which is preliminary data.</text>
</comment>
<evidence type="ECO:0000313" key="1">
    <source>
        <dbReference type="EMBL" id="PPK92693.1"/>
    </source>
</evidence>